<dbReference type="AlphaFoldDB" id="A0A5Q2TKH7"/>
<dbReference type="EMBL" id="CP045915">
    <property type="protein sequence ID" value="QGH34390.1"/>
    <property type="molecule type" value="Genomic_DNA"/>
</dbReference>
<dbReference type="KEGG" id="grc:GI584_10295"/>
<proteinExistence type="predicted"/>
<organism evidence="1 2">
    <name type="scientific">Gracilibacillus salitolerans</name>
    <dbReference type="NCBI Taxonomy" id="2663022"/>
    <lineage>
        <taxon>Bacteria</taxon>
        <taxon>Bacillati</taxon>
        <taxon>Bacillota</taxon>
        <taxon>Bacilli</taxon>
        <taxon>Bacillales</taxon>
        <taxon>Bacillaceae</taxon>
        <taxon>Gracilibacillus</taxon>
    </lineage>
</organism>
<dbReference type="Proteomes" id="UP000339690">
    <property type="component" value="Chromosome"/>
</dbReference>
<sequence>MIIQIKGNVKYPITLDPSVWIFDDRKVKLEEAFTPSTVPNEDVIESNSKLNKPPVNHSIKKYNKKELLEHSYLMPIQEFIENAEADKQVSEAILKTTDNNEHTITYSELLESFLLFSIDGKQIKENGPAYLYYGDGSNQDDPIKGIKVIELI</sequence>
<evidence type="ECO:0008006" key="3">
    <source>
        <dbReference type="Google" id="ProtNLM"/>
    </source>
</evidence>
<evidence type="ECO:0000313" key="1">
    <source>
        <dbReference type="EMBL" id="QGH34390.1"/>
    </source>
</evidence>
<protein>
    <recommendedName>
        <fullName evidence="3">Peptidyl-prolyl cis-trans isomerase</fullName>
    </recommendedName>
</protein>
<accession>A0A5Q2TKH7</accession>
<reference evidence="1 2" key="1">
    <citation type="submission" date="2019-11" db="EMBL/GenBank/DDBJ databases">
        <title>Gracilibacillus salitolerans sp. nov., a moderate halophile isolated from a saline soil in northwest China.</title>
        <authorList>
            <person name="Gan L."/>
        </authorList>
    </citation>
    <scope>NUCLEOTIDE SEQUENCE [LARGE SCALE GENOMIC DNA]</scope>
    <source>
        <strain evidence="1 2">SCU50</strain>
    </source>
</reference>
<evidence type="ECO:0000313" key="2">
    <source>
        <dbReference type="Proteomes" id="UP000339690"/>
    </source>
</evidence>
<dbReference type="RefSeq" id="WP_153791177.1">
    <property type="nucleotide sequence ID" value="NZ_CP045915.1"/>
</dbReference>
<keyword evidence="2" id="KW-1185">Reference proteome</keyword>
<gene>
    <name evidence="1" type="ORF">GI584_10295</name>
</gene>
<name>A0A5Q2TKH7_9BACI</name>